<reference evidence="3" key="1">
    <citation type="journal article" date="2020" name="Stud. Mycol.">
        <title>101 Dothideomycetes genomes: a test case for predicting lifestyles and emergence of pathogens.</title>
        <authorList>
            <person name="Haridas S."/>
            <person name="Albert R."/>
            <person name="Binder M."/>
            <person name="Bloem J."/>
            <person name="Labutti K."/>
            <person name="Salamov A."/>
            <person name="Andreopoulos B."/>
            <person name="Baker S."/>
            <person name="Barry K."/>
            <person name="Bills G."/>
            <person name="Bluhm B."/>
            <person name="Cannon C."/>
            <person name="Castanera R."/>
            <person name="Culley D."/>
            <person name="Daum C."/>
            <person name="Ezra D."/>
            <person name="Gonzalez J."/>
            <person name="Henrissat B."/>
            <person name="Kuo A."/>
            <person name="Liang C."/>
            <person name="Lipzen A."/>
            <person name="Lutzoni F."/>
            <person name="Magnuson J."/>
            <person name="Mondo S."/>
            <person name="Nolan M."/>
            <person name="Ohm R."/>
            <person name="Pangilinan J."/>
            <person name="Park H.-J."/>
            <person name="Ramirez L."/>
            <person name="Alfaro M."/>
            <person name="Sun H."/>
            <person name="Tritt A."/>
            <person name="Yoshinaga Y."/>
            <person name="Zwiers L.-H."/>
            <person name="Turgeon B."/>
            <person name="Goodwin S."/>
            <person name="Spatafora J."/>
            <person name="Crous P."/>
            <person name="Grigoriev I."/>
        </authorList>
    </citation>
    <scope>NUCLEOTIDE SEQUENCE</scope>
    <source>
        <strain evidence="3">CBS 121167</strain>
    </source>
</reference>
<dbReference type="AlphaFoldDB" id="A0A6A6B034"/>
<feature type="compositionally biased region" description="Acidic residues" evidence="1">
    <location>
        <begin position="457"/>
        <end position="492"/>
    </location>
</feature>
<feature type="domain" description="F-box" evidence="2">
    <location>
        <begin position="1"/>
        <end position="49"/>
    </location>
</feature>
<feature type="region of interest" description="Disordered" evidence="1">
    <location>
        <begin position="448"/>
        <end position="492"/>
    </location>
</feature>
<evidence type="ECO:0000313" key="3">
    <source>
        <dbReference type="EMBL" id="KAF2136604.1"/>
    </source>
</evidence>
<organism evidence="3 4">
    <name type="scientific">Aplosporella prunicola CBS 121167</name>
    <dbReference type="NCBI Taxonomy" id="1176127"/>
    <lineage>
        <taxon>Eukaryota</taxon>
        <taxon>Fungi</taxon>
        <taxon>Dikarya</taxon>
        <taxon>Ascomycota</taxon>
        <taxon>Pezizomycotina</taxon>
        <taxon>Dothideomycetes</taxon>
        <taxon>Dothideomycetes incertae sedis</taxon>
        <taxon>Botryosphaeriales</taxon>
        <taxon>Aplosporellaceae</taxon>
        <taxon>Aplosporella</taxon>
    </lineage>
</organism>
<dbReference type="RefSeq" id="XP_033392322.1">
    <property type="nucleotide sequence ID" value="XM_033538479.1"/>
</dbReference>
<name>A0A6A6B034_9PEZI</name>
<keyword evidence="4" id="KW-1185">Reference proteome</keyword>
<evidence type="ECO:0000256" key="1">
    <source>
        <dbReference type="SAM" id="MobiDB-lite"/>
    </source>
</evidence>
<dbReference type="SUPFAM" id="SSF81383">
    <property type="entry name" value="F-box domain"/>
    <property type="match status" value="1"/>
</dbReference>
<protein>
    <recommendedName>
        <fullName evidence="2">F-box domain-containing protein</fullName>
    </recommendedName>
</protein>
<accession>A0A6A6B034</accession>
<dbReference type="OrthoDB" id="5279008at2759"/>
<dbReference type="PROSITE" id="PS50181">
    <property type="entry name" value="FBOX"/>
    <property type="match status" value="1"/>
</dbReference>
<dbReference type="InterPro" id="IPR036047">
    <property type="entry name" value="F-box-like_dom_sf"/>
</dbReference>
<dbReference type="InterPro" id="IPR001810">
    <property type="entry name" value="F-box_dom"/>
</dbReference>
<sequence length="492" mass="54239">MGLLDLPPELLLRISAHLTTEELGSLRLTCKPVETTLFDSFAKEFFIKRQFMIEQYSLQALIDIASHPALSKWLSHVIIGLEAYQTDFNLSLPVTEQYMKAGHLNRQALLEKGQARDMLVEAFSKLPNLRTVGLRDYSAKGRPRDGPNSSWRSYGWSYCGVSQTITYPNGGASAMGSPNTLFPLIIDALARAHAVPGNIEVILRKQSKLAPASFDVFSGYKAPDVAPVLGGLKKLLLTIATSNYWSDGRSSDKDGVTATYLKRFLNHTSNLELLRLNFQPDQALATPVLEWLGHPAPDPPIALPNLTCLDLGMLTVPGPTLVKAIAKWPKLESFNLWKVTLQCANMDELRAEEDGWARLFRNLALALPDTTSIKAVTIGYASQACCSPRNTAHSYFSNTRDEFRIYFSESADAAKAPDSDVDTNKVAYRARYGTNVKDWLKDVAERTTCDKPGFAGDSDDSGSEFHDDDDDENDDEDEDNDGDGDGDGDGDD</sequence>
<dbReference type="EMBL" id="ML995516">
    <property type="protein sequence ID" value="KAF2136604.1"/>
    <property type="molecule type" value="Genomic_DNA"/>
</dbReference>
<proteinExistence type="predicted"/>
<dbReference type="Proteomes" id="UP000799438">
    <property type="component" value="Unassembled WGS sequence"/>
</dbReference>
<evidence type="ECO:0000313" key="4">
    <source>
        <dbReference type="Proteomes" id="UP000799438"/>
    </source>
</evidence>
<dbReference type="GeneID" id="54295975"/>
<evidence type="ECO:0000259" key="2">
    <source>
        <dbReference type="PROSITE" id="PS50181"/>
    </source>
</evidence>
<gene>
    <name evidence="3" type="ORF">K452DRAFT_258856</name>
</gene>
<dbReference type="Pfam" id="PF00646">
    <property type="entry name" value="F-box"/>
    <property type="match status" value="1"/>
</dbReference>